<feature type="domain" description="Choline/carnitine acyltransferase" evidence="6">
    <location>
        <begin position="17"/>
        <end position="569"/>
    </location>
</feature>
<evidence type="ECO:0000259" key="6">
    <source>
        <dbReference type="Pfam" id="PF00755"/>
    </source>
</evidence>
<accession>A0A9N9D070</accession>
<organism evidence="7 8">
    <name type="scientific">Acaulospora morrowiae</name>
    <dbReference type="NCBI Taxonomy" id="94023"/>
    <lineage>
        <taxon>Eukaryota</taxon>
        <taxon>Fungi</taxon>
        <taxon>Fungi incertae sedis</taxon>
        <taxon>Mucoromycota</taxon>
        <taxon>Glomeromycotina</taxon>
        <taxon>Glomeromycetes</taxon>
        <taxon>Diversisporales</taxon>
        <taxon>Acaulosporaceae</taxon>
        <taxon>Acaulospora</taxon>
    </lineage>
</organism>
<gene>
    <name evidence="7" type="ORF">AMORRO_LOCUS8513</name>
</gene>
<evidence type="ECO:0000256" key="1">
    <source>
        <dbReference type="ARBA" id="ARBA00005232"/>
    </source>
</evidence>
<dbReference type="Proteomes" id="UP000789342">
    <property type="component" value="Unassembled WGS sequence"/>
</dbReference>
<feature type="active site" description="Proton acceptor" evidence="4">
    <location>
        <position position="300"/>
    </location>
</feature>
<dbReference type="OrthoDB" id="240216at2759"/>
<dbReference type="GO" id="GO:0004092">
    <property type="term" value="F:carnitine O-acetyltransferase activity"/>
    <property type="evidence" value="ECO:0007669"/>
    <property type="project" value="TreeGrafter"/>
</dbReference>
<dbReference type="PANTHER" id="PTHR22589">
    <property type="entry name" value="CARNITINE O-ACYLTRANSFERASE"/>
    <property type="match status" value="1"/>
</dbReference>
<evidence type="ECO:0000313" key="7">
    <source>
        <dbReference type="EMBL" id="CAG8617594.1"/>
    </source>
</evidence>
<evidence type="ECO:0000256" key="4">
    <source>
        <dbReference type="PIRSR" id="PIRSR600542-1"/>
    </source>
</evidence>
<evidence type="ECO:0000256" key="5">
    <source>
        <dbReference type="RuleBase" id="RU003801"/>
    </source>
</evidence>
<dbReference type="EMBL" id="CAJVPV010007335">
    <property type="protein sequence ID" value="CAG8617594.1"/>
    <property type="molecule type" value="Genomic_DNA"/>
</dbReference>
<keyword evidence="8" id="KW-1185">Reference proteome</keyword>
<dbReference type="InterPro" id="IPR023213">
    <property type="entry name" value="CAT-like_dom_sf"/>
</dbReference>
<dbReference type="InterPro" id="IPR000542">
    <property type="entry name" value="Carn_acyl_trans"/>
</dbReference>
<dbReference type="SUPFAM" id="SSF52777">
    <property type="entry name" value="CoA-dependent acyltransferases"/>
    <property type="match status" value="2"/>
</dbReference>
<dbReference type="PANTHER" id="PTHR22589:SF29">
    <property type="entry name" value="MITOCHONDRIAL CARNITINE O-ACETYLTRANSFERASE-RELATED"/>
    <property type="match status" value="1"/>
</dbReference>
<dbReference type="InterPro" id="IPR039551">
    <property type="entry name" value="Cho/carn_acyl_trans"/>
</dbReference>
<dbReference type="AlphaFoldDB" id="A0A9N9D070"/>
<proteinExistence type="inferred from homology"/>
<comment type="similarity">
    <text evidence="1 5">Belongs to the carnitine/choline acetyltransferase family.</text>
</comment>
<comment type="caution">
    <text evidence="7">The sequence shown here is derived from an EMBL/GenBank/DDBJ whole genome shotgun (WGS) entry which is preliminary data.</text>
</comment>
<feature type="non-terminal residue" evidence="7">
    <location>
        <position position="682"/>
    </location>
</feature>
<evidence type="ECO:0000256" key="3">
    <source>
        <dbReference type="ARBA" id="ARBA00023315"/>
    </source>
</evidence>
<name>A0A9N9D070_9GLOM</name>
<dbReference type="Gene3D" id="3.30.559.70">
    <property type="entry name" value="Choline/Carnitine o-acyltransferase, domain 2"/>
    <property type="match status" value="1"/>
</dbReference>
<keyword evidence="3 5" id="KW-0012">Acyltransferase</keyword>
<dbReference type="Pfam" id="PF00755">
    <property type="entry name" value="Carn_acyltransf"/>
    <property type="match status" value="1"/>
</dbReference>
<evidence type="ECO:0000256" key="2">
    <source>
        <dbReference type="ARBA" id="ARBA00022679"/>
    </source>
</evidence>
<protein>
    <submittedName>
        <fullName evidence="7">1266_t:CDS:1</fullName>
    </submittedName>
</protein>
<reference evidence="7" key="1">
    <citation type="submission" date="2021-06" db="EMBL/GenBank/DDBJ databases">
        <authorList>
            <person name="Kallberg Y."/>
            <person name="Tangrot J."/>
            <person name="Rosling A."/>
        </authorList>
    </citation>
    <scope>NUCLEOTIDE SEQUENCE</scope>
    <source>
        <strain evidence="7">CL551</strain>
    </source>
</reference>
<dbReference type="GO" id="GO:0005739">
    <property type="term" value="C:mitochondrion"/>
    <property type="evidence" value="ECO:0007669"/>
    <property type="project" value="TreeGrafter"/>
</dbReference>
<keyword evidence="2 5" id="KW-0808">Transferase</keyword>
<sequence length="682" mass="77892">NILEMSSENNRDSLKREKDHLQTIETVKQFLEKDGPELQEKLKSYANDKSSYIEEFWYDSYLNYTDPVVLNLNPFFVLEDDPTPARNNQIERAASLILSSLKFIQALRTETLEPDVFRGTPLCMSQYQRMFGTARLPTENGCRMDTDHESKHIVVLCRSQFYWFDVLTENNEVGIDKKELAANLRTIKQDSLGMPVVEIAKNAVGILSTENRKVWADLKNILEMSSENNRDSLKVLDSALFVVCLDEGSPSSGDELATNMLCGTYEIKEGVQVGTCANRWYDKLQIIVCENGSAGVNFEHTGVDGHTVLRFVSDIYTDTILRFAQSINNNTKSLFHSMPGNSRSNRHHDDHCQIEITPKKLEWTIIPEVRFGIRFAETRLSDLILQNEVQVLEYTNYGKSFITSCRLSPDGFVQMAFQAAYYGLYGSIECTYEPAMTKSFLHGRTEAIRPVTAESVEFVRLWWSETQSDKLKALRKAINAHVNLTKTCAKGLGQDRHLYALQCVWQREVGKNSNEEMPAIFRDLGWQTLNHTVVSTSNCGNPSLRLFGFGPVVSDGFGIGYIIKDDAIAGIESKTWVPYYDAFFTSYSMRLILDKMDNLFCASSKHRQTRRFLQTLENYLNDVHLLLRSGLTRNRQDTENISMLSGYGYFDAGSIDQLFEHRLDEKREGMKRVGKELKLVDY</sequence>
<dbReference type="PROSITE" id="PS00440">
    <property type="entry name" value="ACYLTRANSF_C_2"/>
    <property type="match status" value="1"/>
</dbReference>
<dbReference type="FunFam" id="3.30.559.70:FF:000003">
    <property type="entry name" value="Carnitine acetyl transferase FacC"/>
    <property type="match status" value="1"/>
</dbReference>
<dbReference type="GO" id="GO:0009437">
    <property type="term" value="P:carnitine metabolic process"/>
    <property type="evidence" value="ECO:0007669"/>
    <property type="project" value="TreeGrafter"/>
</dbReference>
<dbReference type="Gene3D" id="3.30.559.10">
    <property type="entry name" value="Chloramphenicol acetyltransferase-like domain"/>
    <property type="match status" value="1"/>
</dbReference>
<dbReference type="InterPro" id="IPR042231">
    <property type="entry name" value="Cho/carn_acyl_trans_2"/>
</dbReference>
<evidence type="ECO:0000313" key="8">
    <source>
        <dbReference type="Proteomes" id="UP000789342"/>
    </source>
</evidence>